<dbReference type="SUPFAM" id="SSF144232">
    <property type="entry name" value="HIT/MYND zinc finger-like"/>
    <property type="match status" value="1"/>
</dbReference>
<evidence type="ECO:0000313" key="8">
    <source>
        <dbReference type="Proteomes" id="UP000076727"/>
    </source>
</evidence>
<dbReference type="GO" id="GO:0005634">
    <property type="term" value="C:nucleus"/>
    <property type="evidence" value="ECO:0007669"/>
    <property type="project" value="UniProtKB-ARBA"/>
</dbReference>
<reference evidence="7 8" key="1">
    <citation type="journal article" date="2016" name="Mol. Biol. Evol.">
        <title>Comparative Genomics of Early-Diverging Mushroom-Forming Fungi Provides Insights into the Origins of Lignocellulose Decay Capabilities.</title>
        <authorList>
            <person name="Nagy L.G."/>
            <person name="Riley R."/>
            <person name="Tritt A."/>
            <person name="Adam C."/>
            <person name="Daum C."/>
            <person name="Floudas D."/>
            <person name="Sun H."/>
            <person name="Yadav J.S."/>
            <person name="Pangilinan J."/>
            <person name="Larsson K.H."/>
            <person name="Matsuura K."/>
            <person name="Barry K."/>
            <person name="Labutti K."/>
            <person name="Kuo R."/>
            <person name="Ohm R.A."/>
            <person name="Bhattacharya S.S."/>
            <person name="Shirouzu T."/>
            <person name="Yoshinaga Y."/>
            <person name="Martin F.M."/>
            <person name="Grigoriev I.V."/>
            <person name="Hibbett D.S."/>
        </authorList>
    </citation>
    <scope>NUCLEOTIDE SEQUENCE [LARGE SCALE GENOMIC DNA]</scope>
    <source>
        <strain evidence="7 8">L-15889</strain>
    </source>
</reference>
<evidence type="ECO:0000256" key="5">
    <source>
        <dbReference type="SAM" id="MobiDB-lite"/>
    </source>
</evidence>
<dbReference type="InterPro" id="IPR039723">
    <property type="entry name" value="Vps71/ZNHIT1"/>
</dbReference>
<keyword evidence="3" id="KW-0862">Zinc</keyword>
<evidence type="ECO:0000259" key="6">
    <source>
        <dbReference type="PROSITE" id="PS51083"/>
    </source>
</evidence>
<sequence length="170" mass="19119">MPPRRQPQRRAQAASSHPDTEVIAKRTKRHLDELERSNYAEPSGSLAGLEEDDDAPGGRGVKGKARQVVISDKREWPGMPKKKSSHNVRTAVLYKKNLEKLIEESGIANLPPEVPTYLSAAAPPPREPPRLLCSVCGYWGKYKCRRCAMPYCDLNCESVHNETRCERRVV</sequence>
<dbReference type="AlphaFoldDB" id="A0A165T908"/>
<dbReference type="GO" id="GO:0006338">
    <property type="term" value="P:chromatin remodeling"/>
    <property type="evidence" value="ECO:0007669"/>
    <property type="project" value="InterPro"/>
</dbReference>
<keyword evidence="2 4" id="KW-0863">Zinc-finger</keyword>
<dbReference type="OrthoDB" id="74807at2759"/>
<dbReference type="GO" id="GO:0008270">
    <property type="term" value="F:zinc ion binding"/>
    <property type="evidence" value="ECO:0007669"/>
    <property type="project" value="UniProtKB-UniRule"/>
</dbReference>
<evidence type="ECO:0000256" key="1">
    <source>
        <dbReference type="ARBA" id="ARBA00022723"/>
    </source>
</evidence>
<dbReference type="InterPro" id="IPR007529">
    <property type="entry name" value="Znf_HIT"/>
</dbReference>
<feature type="domain" description="HIT-type" evidence="6">
    <location>
        <begin position="133"/>
        <end position="165"/>
    </location>
</feature>
<name>A0A165T908_9APHY</name>
<dbReference type="EMBL" id="KV429038">
    <property type="protein sequence ID" value="KZT73091.1"/>
    <property type="molecule type" value="Genomic_DNA"/>
</dbReference>
<dbReference type="CDD" id="cd21437">
    <property type="entry name" value="zf-HIT_ZNHIT1_like"/>
    <property type="match status" value="1"/>
</dbReference>
<keyword evidence="8" id="KW-1185">Reference proteome</keyword>
<accession>A0A165T908</accession>
<dbReference type="PROSITE" id="PS51083">
    <property type="entry name" value="ZF_HIT"/>
    <property type="match status" value="1"/>
</dbReference>
<feature type="compositionally biased region" description="Basic and acidic residues" evidence="5">
    <location>
        <begin position="18"/>
        <end position="38"/>
    </location>
</feature>
<dbReference type="Proteomes" id="UP000076727">
    <property type="component" value="Unassembled WGS sequence"/>
</dbReference>
<evidence type="ECO:0000256" key="2">
    <source>
        <dbReference type="ARBA" id="ARBA00022771"/>
    </source>
</evidence>
<dbReference type="PANTHER" id="PTHR13093">
    <property type="entry name" value="ZINC FINGER HIT DOMAIN CONTAINING PROTEIN 1"/>
    <property type="match status" value="1"/>
</dbReference>
<feature type="region of interest" description="Disordered" evidence="5">
    <location>
        <begin position="1"/>
        <end position="69"/>
    </location>
</feature>
<dbReference type="Pfam" id="PF04438">
    <property type="entry name" value="zf-HIT"/>
    <property type="match status" value="1"/>
</dbReference>
<proteinExistence type="predicted"/>
<organism evidence="7 8">
    <name type="scientific">Daedalea quercina L-15889</name>
    <dbReference type="NCBI Taxonomy" id="1314783"/>
    <lineage>
        <taxon>Eukaryota</taxon>
        <taxon>Fungi</taxon>
        <taxon>Dikarya</taxon>
        <taxon>Basidiomycota</taxon>
        <taxon>Agaricomycotina</taxon>
        <taxon>Agaricomycetes</taxon>
        <taxon>Polyporales</taxon>
        <taxon>Fomitopsis</taxon>
    </lineage>
</organism>
<dbReference type="STRING" id="1314783.A0A165T908"/>
<keyword evidence="1" id="KW-0479">Metal-binding</keyword>
<gene>
    <name evidence="7" type="ORF">DAEQUDRAFT_743314</name>
</gene>
<evidence type="ECO:0000313" key="7">
    <source>
        <dbReference type="EMBL" id="KZT73091.1"/>
    </source>
</evidence>
<evidence type="ECO:0000256" key="4">
    <source>
        <dbReference type="PROSITE-ProRule" id="PRU00453"/>
    </source>
</evidence>
<protein>
    <recommendedName>
        <fullName evidence="6">HIT-type domain-containing protein</fullName>
    </recommendedName>
</protein>
<evidence type="ECO:0000256" key="3">
    <source>
        <dbReference type="ARBA" id="ARBA00022833"/>
    </source>
</evidence>